<dbReference type="SUPFAM" id="SSF81301">
    <property type="entry name" value="Nucleotidyltransferase"/>
    <property type="match status" value="1"/>
</dbReference>
<dbReference type="OMA" id="DISINNW"/>
<feature type="compositionally biased region" description="Polar residues" evidence="1">
    <location>
        <begin position="399"/>
        <end position="415"/>
    </location>
</feature>
<dbReference type="STRING" id="13333.W1PLL2"/>
<dbReference type="eggNOG" id="KOG2277">
    <property type="taxonomic scope" value="Eukaryota"/>
</dbReference>
<name>W1PLL2_AMBTC</name>
<dbReference type="HOGENOM" id="CLU_032695_0_0_1"/>
<reference evidence="4" key="1">
    <citation type="journal article" date="2013" name="Science">
        <title>The Amborella genome and the evolution of flowering plants.</title>
        <authorList>
            <consortium name="Amborella Genome Project"/>
        </authorList>
    </citation>
    <scope>NUCLEOTIDE SEQUENCE [LARGE SCALE GENOMIC DNA]</scope>
</reference>
<dbReference type="CDD" id="cd05402">
    <property type="entry name" value="NT_PAP_TUTase"/>
    <property type="match status" value="1"/>
</dbReference>
<dbReference type="PANTHER" id="PTHR12271">
    <property type="entry name" value="POLY A POLYMERASE CID PAP -RELATED"/>
    <property type="match status" value="1"/>
</dbReference>
<dbReference type="InterPro" id="IPR054708">
    <property type="entry name" value="MTPAP-like_central"/>
</dbReference>
<dbReference type="AlphaFoldDB" id="W1PLL2"/>
<protein>
    <recommendedName>
        <fullName evidence="2">Poly(A) RNA polymerase mitochondrial-like central palm domain-containing protein</fullName>
    </recommendedName>
</protein>
<sequence>MDPRNPFPRDYAILGSFLKDLLSLITPDEDDQIRRADVISDIATSLTCLQSLKGSSVQPFGSYVSKLYSRWGDLDISIELAVSDVSKSKKLNVLKQLRDVLQRTGVAHYIQFIPQARVPLLIFESNRHHISCDVSVGNCEGLLKSKFLLWISHIDGRFHDIVLLVKEWAKAHKINDPKNGSLNSYALCLMVIFHLQTCSPSILPPLRDIYGGNMVEDLKGVGSAYKRDIEHSCNEKIDRLRAQGFNQANKSSLAELFVSFFEKFTDIGTRSSQQAICTFTGRWENLYSKRDWTKKSYPLVIEDPFEQPTNCARSVRAFELLRISDAFNNTRGDLRSPFRKICSSRTSLAKLLIRPETATLMGLGAPERRADDMHNEFERLLNLNSRQPQVHAGYASRMEPSSSTVHLQQRPSSTLHLHRGPSNLHSQRAPSPIVHLQRASSSNLHLQRDASWNVNSPRHSSSTVPGERRGPLVSHLQGHGSYDTLTVNRPYSSTPRSNNGYYQSASQRGGPKQRLPKYHS</sequence>
<dbReference type="GO" id="GO:0031123">
    <property type="term" value="P:RNA 3'-end processing"/>
    <property type="evidence" value="ECO:0000318"/>
    <property type="project" value="GO_Central"/>
</dbReference>
<feature type="domain" description="Poly(A) RNA polymerase mitochondrial-like central palm" evidence="2">
    <location>
        <begin position="17"/>
        <end position="149"/>
    </location>
</feature>
<evidence type="ECO:0000313" key="3">
    <source>
        <dbReference type="EMBL" id="ERN08035.1"/>
    </source>
</evidence>
<dbReference type="PANTHER" id="PTHR12271:SF123">
    <property type="entry name" value="PROTEIN HESO1"/>
    <property type="match status" value="1"/>
</dbReference>
<dbReference type="Pfam" id="PF22600">
    <property type="entry name" value="MTPAP-like_central"/>
    <property type="match status" value="1"/>
</dbReference>
<dbReference type="Proteomes" id="UP000017836">
    <property type="component" value="Unassembled WGS sequence"/>
</dbReference>
<evidence type="ECO:0000256" key="1">
    <source>
        <dbReference type="SAM" id="MobiDB-lite"/>
    </source>
</evidence>
<feature type="region of interest" description="Disordered" evidence="1">
    <location>
        <begin position="389"/>
        <end position="520"/>
    </location>
</feature>
<dbReference type="GO" id="GO:0050265">
    <property type="term" value="F:RNA uridylyltransferase activity"/>
    <property type="evidence" value="ECO:0000318"/>
    <property type="project" value="GO_Central"/>
</dbReference>
<evidence type="ECO:0000313" key="4">
    <source>
        <dbReference type="Proteomes" id="UP000017836"/>
    </source>
</evidence>
<proteinExistence type="predicted"/>
<dbReference type="InterPro" id="IPR043519">
    <property type="entry name" value="NT_sf"/>
</dbReference>
<organism evidence="3 4">
    <name type="scientific">Amborella trichopoda</name>
    <dbReference type="NCBI Taxonomy" id="13333"/>
    <lineage>
        <taxon>Eukaryota</taxon>
        <taxon>Viridiplantae</taxon>
        <taxon>Streptophyta</taxon>
        <taxon>Embryophyta</taxon>
        <taxon>Tracheophyta</taxon>
        <taxon>Spermatophyta</taxon>
        <taxon>Magnoliopsida</taxon>
        <taxon>Amborellales</taxon>
        <taxon>Amborellaceae</taxon>
        <taxon>Amborella</taxon>
    </lineage>
</organism>
<dbReference type="Gene3D" id="1.10.1410.10">
    <property type="match status" value="1"/>
</dbReference>
<feature type="compositionally biased region" description="Polar residues" evidence="1">
    <location>
        <begin position="483"/>
        <end position="507"/>
    </location>
</feature>
<dbReference type="Gene3D" id="3.30.460.10">
    <property type="entry name" value="Beta Polymerase, domain 2"/>
    <property type="match status" value="1"/>
</dbReference>
<gene>
    <name evidence="3" type="ORF">AMTR_s00012p00261420</name>
</gene>
<keyword evidence="4" id="KW-1185">Reference proteome</keyword>
<feature type="compositionally biased region" description="Polar residues" evidence="1">
    <location>
        <begin position="438"/>
        <end position="464"/>
    </location>
</feature>
<dbReference type="EMBL" id="KI393609">
    <property type="protein sequence ID" value="ERN08035.1"/>
    <property type="molecule type" value="Genomic_DNA"/>
</dbReference>
<dbReference type="SUPFAM" id="SSF81631">
    <property type="entry name" value="PAP/OAS1 substrate-binding domain"/>
    <property type="match status" value="1"/>
</dbReference>
<dbReference type="Gramene" id="ERN08035">
    <property type="protein sequence ID" value="ERN08035"/>
    <property type="gene ID" value="AMTR_s00012p00261420"/>
</dbReference>
<evidence type="ECO:0000259" key="2">
    <source>
        <dbReference type="Pfam" id="PF22600"/>
    </source>
</evidence>
<accession>W1PLL2</accession>